<feature type="domain" description="FAD-binding PCMH-type" evidence="2">
    <location>
        <begin position="20"/>
        <end position="183"/>
    </location>
</feature>
<dbReference type="InterPro" id="IPR010031">
    <property type="entry name" value="FAD_lactone_oxidase-like"/>
</dbReference>
<evidence type="ECO:0000259" key="2">
    <source>
        <dbReference type="PROSITE" id="PS51387"/>
    </source>
</evidence>
<proteinExistence type="predicted"/>
<dbReference type="Proteomes" id="UP001139485">
    <property type="component" value="Unassembled WGS sequence"/>
</dbReference>
<dbReference type="Gene3D" id="3.30.70.2530">
    <property type="match status" value="1"/>
</dbReference>
<protein>
    <submittedName>
        <fullName evidence="3">FAD-binding protein</fullName>
    </submittedName>
</protein>
<dbReference type="RefSeq" id="WP_250827233.1">
    <property type="nucleotide sequence ID" value="NZ_JAMOIL010000011.1"/>
</dbReference>
<dbReference type="GO" id="GO:0080049">
    <property type="term" value="F:L-gulono-1,4-lactone dehydrogenase activity"/>
    <property type="evidence" value="ECO:0007669"/>
    <property type="project" value="TreeGrafter"/>
</dbReference>
<dbReference type="GO" id="GO:0016020">
    <property type="term" value="C:membrane"/>
    <property type="evidence" value="ECO:0007669"/>
    <property type="project" value="InterPro"/>
</dbReference>
<dbReference type="Gene3D" id="3.30.43.10">
    <property type="entry name" value="Uridine Diphospho-n-acetylenolpyruvylglucosamine Reductase, domain 2"/>
    <property type="match status" value="1"/>
</dbReference>
<evidence type="ECO:0000256" key="1">
    <source>
        <dbReference type="ARBA" id="ARBA00023002"/>
    </source>
</evidence>
<dbReference type="Gene3D" id="3.30.70.2520">
    <property type="match status" value="1"/>
</dbReference>
<dbReference type="InterPro" id="IPR016166">
    <property type="entry name" value="FAD-bd_PCMH"/>
</dbReference>
<dbReference type="EMBL" id="JAMOIL010000011">
    <property type="protein sequence ID" value="MCM0620654.1"/>
    <property type="molecule type" value="Genomic_DNA"/>
</dbReference>
<evidence type="ECO:0000313" key="4">
    <source>
        <dbReference type="Proteomes" id="UP001139485"/>
    </source>
</evidence>
<accession>A0A9X2D9N7</accession>
<dbReference type="GO" id="GO:0071949">
    <property type="term" value="F:FAD binding"/>
    <property type="evidence" value="ECO:0007669"/>
    <property type="project" value="InterPro"/>
</dbReference>
<dbReference type="InterPro" id="IPR006094">
    <property type="entry name" value="Oxid_FAD_bind_N"/>
</dbReference>
<gene>
    <name evidence="3" type="ORF">M8330_10150</name>
</gene>
<dbReference type="PROSITE" id="PS51387">
    <property type="entry name" value="FAD_PCMH"/>
    <property type="match status" value="1"/>
</dbReference>
<name>A0A9X2D9N7_9ACTN</name>
<dbReference type="Pfam" id="PF01565">
    <property type="entry name" value="FAD_binding_4"/>
    <property type="match status" value="1"/>
</dbReference>
<keyword evidence="4" id="KW-1185">Reference proteome</keyword>
<dbReference type="InterPro" id="IPR036318">
    <property type="entry name" value="FAD-bd_PCMH-like_sf"/>
</dbReference>
<evidence type="ECO:0000313" key="3">
    <source>
        <dbReference type="EMBL" id="MCM0620654.1"/>
    </source>
</evidence>
<keyword evidence="1" id="KW-0560">Oxidoreductase</keyword>
<dbReference type="Gene3D" id="1.10.45.10">
    <property type="entry name" value="Vanillyl-alcohol Oxidase, Chain A, domain 4"/>
    <property type="match status" value="1"/>
</dbReference>
<dbReference type="GO" id="GO:0003885">
    <property type="term" value="F:D-arabinono-1,4-lactone oxidase activity"/>
    <property type="evidence" value="ECO:0007669"/>
    <property type="project" value="InterPro"/>
</dbReference>
<dbReference type="SUPFAM" id="SSF56176">
    <property type="entry name" value="FAD-binding/transporter-associated domain-like"/>
    <property type="match status" value="1"/>
</dbReference>
<sequence>MSGWTTAADGGRERNWSGNHRYTRGAFVEPADLDELRRVVAGSARVRVLGTAHSFNEGPDTPGSQVSLARLDHVRVDAEAGTCTVGGGTAYVTALPAMHEAGWALPNTGSLPHISVAGAVSTGTHGSGVGNRVVPSSVTALSVVLPDGDLHTVRRGEPGFGGMVVGLGATGVIAEVELALRPTYDVVQDIHPGVTWETLLADPLAVLGAGYSVSVFTRWRDEPVPGGGEGAVGDVIVKHRTDDRRPPEEVEALLGPAQPDRAPSALLGADEHLTPRGSVGPWYTRLPHFPPDGDPSFGHEDQSEWFVPLGDAAGAIAAVRALEPLLAPVLSTSELRTVAADDLWLSGSAGRHSLAVHFTWRDVPERWAVVAAVEEALAPFAPRPHWGKTFTRPVDLGLWERAGDWVTQRRALDPDGCFTNAYLERLGLV</sequence>
<dbReference type="PANTHER" id="PTHR43762:SF1">
    <property type="entry name" value="D-ARABINONO-1,4-LACTONE OXIDASE"/>
    <property type="match status" value="1"/>
</dbReference>
<comment type="caution">
    <text evidence="3">The sequence shown here is derived from an EMBL/GenBank/DDBJ whole genome shotgun (WGS) entry which is preliminary data.</text>
</comment>
<dbReference type="AlphaFoldDB" id="A0A9X2D9N7"/>
<dbReference type="InterPro" id="IPR016171">
    <property type="entry name" value="Vanillyl_alc_oxidase_C-sub2"/>
</dbReference>
<dbReference type="InterPro" id="IPR016167">
    <property type="entry name" value="FAD-bd_PCMH_sub1"/>
</dbReference>
<reference evidence="3" key="1">
    <citation type="submission" date="2022-05" db="EMBL/GenBank/DDBJ databases">
        <authorList>
            <person name="Tuo L."/>
        </authorList>
    </citation>
    <scope>NUCLEOTIDE SEQUENCE</scope>
    <source>
        <strain evidence="3">BSK12Z-4</strain>
    </source>
</reference>
<dbReference type="InterPro" id="IPR016169">
    <property type="entry name" value="FAD-bd_PCMH_sub2"/>
</dbReference>
<organism evidence="3 4">
    <name type="scientific">Nocardioides bruguierae</name>
    <dbReference type="NCBI Taxonomy" id="2945102"/>
    <lineage>
        <taxon>Bacteria</taxon>
        <taxon>Bacillati</taxon>
        <taxon>Actinomycetota</taxon>
        <taxon>Actinomycetes</taxon>
        <taxon>Propionibacteriales</taxon>
        <taxon>Nocardioidaceae</taxon>
        <taxon>Nocardioides</taxon>
    </lineage>
</organism>
<dbReference type="InterPro" id="IPR007173">
    <property type="entry name" value="ALO_C"/>
</dbReference>
<dbReference type="Pfam" id="PF04030">
    <property type="entry name" value="ALO"/>
    <property type="match status" value="1"/>
</dbReference>
<dbReference type="PANTHER" id="PTHR43762">
    <property type="entry name" value="L-GULONOLACTONE OXIDASE"/>
    <property type="match status" value="1"/>
</dbReference>
<dbReference type="Gene3D" id="3.30.465.10">
    <property type="match status" value="1"/>
</dbReference>